<keyword evidence="3" id="KW-1185">Reference proteome</keyword>
<dbReference type="Proteomes" id="UP000275408">
    <property type="component" value="Unassembled WGS sequence"/>
</dbReference>
<dbReference type="EMBL" id="RCHS01001251">
    <property type="protein sequence ID" value="RMX54493.1"/>
    <property type="molecule type" value="Genomic_DNA"/>
</dbReference>
<feature type="compositionally biased region" description="Basic and acidic residues" evidence="1">
    <location>
        <begin position="23"/>
        <end position="33"/>
    </location>
</feature>
<comment type="caution">
    <text evidence="2">The sequence shown here is derived from an EMBL/GenBank/DDBJ whole genome shotgun (WGS) entry which is preliminary data.</text>
</comment>
<evidence type="ECO:0000313" key="2">
    <source>
        <dbReference type="EMBL" id="RMX54493.1"/>
    </source>
</evidence>
<name>A0A3M6ULD7_POCDA</name>
<reference evidence="2 3" key="1">
    <citation type="journal article" date="2018" name="Sci. Rep.">
        <title>Comparative analysis of the Pocillopora damicornis genome highlights role of immune system in coral evolution.</title>
        <authorList>
            <person name="Cunning R."/>
            <person name="Bay R.A."/>
            <person name="Gillette P."/>
            <person name="Baker A.C."/>
            <person name="Traylor-Knowles N."/>
        </authorList>
    </citation>
    <scope>NUCLEOTIDE SEQUENCE [LARGE SCALE GENOMIC DNA]</scope>
    <source>
        <strain evidence="2">RSMAS</strain>
        <tissue evidence="2">Whole animal</tissue>
    </source>
</reference>
<protein>
    <submittedName>
        <fullName evidence="2">Uncharacterized protein</fullName>
    </submittedName>
</protein>
<feature type="region of interest" description="Disordered" evidence="1">
    <location>
        <begin position="1"/>
        <end position="33"/>
    </location>
</feature>
<accession>A0A3M6ULD7</accession>
<evidence type="ECO:0000313" key="3">
    <source>
        <dbReference type="Proteomes" id="UP000275408"/>
    </source>
</evidence>
<evidence type="ECO:0000256" key="1">
    <source>
        <dbReference type="SAM" id="MobiDB-lite"/>
    </source>
</evidence>
<dbReference type="AlphaFoldDB" id="A0A3M6ULD7"/>
<organism evidence="2 3">
    <name type="scientific">Pocillopora damicornis</name>
    <name type="common">Cauliflower coral</name>
    <name type="synonym">Millepora damicornis</name>
    <dbReference type="NCBI Taxonomy" id="46731"/>
    <lineage>
        <taxon>Eukaryota</taxon>
        <taxon>Metazoa</taxon>
        <taxon>Cnidaria</taxon>
        <taxon>Anthozoa</taxon>
        <taxon>Hexacorallia</taxon>
        <taxon>Scleractinia</taxon>
        <taxon>Astrocoeniina</taxon>
        <taxon>Pocilloporidae</taxon>
        <taxon>Pocillopora</taxon>
    </lineage>
</organism>
<gene>
    <name evidence="2" type="ORF">pdam_00023247</name>
</gene>
<sequence>MTDLHVSDRYPAGGESQTGIHKTHTESISKPQNEKHYAVDYLDVGDHPQVVSVESHFESVQSRRSKRVLFDPHTQSGNRKSSRVFKLDI</sequence>
<proteinExistence type="predicted"/>